<feature type="coiled-coil region" evidence="1">
    <location>
        <begin position="141"/>
        <end position="168"/>
    </location>
</feature>
<proteinExistence type="predicted"/>
<reference evidence="2 3" key="1">
    <citation type="journal article" date="2016" name="Nat. Commun.">
        <title>Thousands of microbial genomes shed light on interconnected biogeochemical processes in an aquifer system.</title>
        <authorList>
            <person name="Anantharaman K."/>
            <person name="Brown C.T."/>
            <person name="Hug L.A."/>
            <person name="Sharon I."/>
            <person name="Castelle C.J."/>
            <person name="Probst A.J."/>
            <person name="Thomas B.C."/>
            <person name="Singh A."/>
            <person name="Wilkins M.J."/>
            <person name="Karaoz U."/>
            <person name="Brodie E.L."/>
            <person name="Williams K.H."/>
            <person name="Hubbard S.S."/>
            <person name="Banfield J.F."/>
        </authorList>
    </citation>
    <scope>NUCLEOTIDE SEQUENCE [LARGE SCALE GENOMIC DNA]</scope>
</reference>
<sequence length="168" mass="19215">MNELVCTEAQAEDLSRQLSTAKGFSFEEQKQAINDLRLLVAAEEAKVLVRDLNDLQHQLVHLTDYAPDTGVRSPYGIVIEPSRWSAGLLLLRSGTLLRVLLSLDEEGRFEDIRAICPYDAVEKFGLDQIRYGLAALFIRKFMELEEKRDVLRKQLAKARDAQARQERR</sequence>
<protein>
    <submittedName>
        <fullName evidence="2">Uncharacterized protein</fullName>
    </submittedName>
</protein>
<dbReference type="EMBL" id="MFHJ01000007">
    <property type="protein sequence ID" value="OGF74347.1"/>
    <property type="molecule type" value="Genomic_DNA"/>
</dbReference>
<name>A0A1F5WFG0_9BACT</name>
<dbReference type="Proteomes" id="UP000178276">
    <property type="component" value="Unassembled WGS sequence"/>
</dbReference>
<keyword evidence="1" id="KW-0175">Coiled coil</keyword>
<evidence type="ECO:0000313" key="3">
    <source>
        <dbReference type="Proteomes" id="UP000178276"/>
    </source>
</evidence>
<organism evidence="2 3">
    <name type="scientific">Candidatus Giovannonibacteria bacterium RIFCSPHIGHO2_02_43_16</name>
    <dbReference type="NCBI Taxonomy" id="1798331"/>
    <lineage>
        <taxon>Bacteria</taxon>
        <taxon>Candidatus Giovannoniibacteriota</taxon>
    </lineage>
</organism>
<comment type="caution">
    <text evidence="2">The sequence shown here is derived from an EMBL/GenBank/DDBJ whole genome shotgun (WGS) entry which is preliminary data.</text>
</comment>
<accession>A0A1F5WFG0</accession>
<gene>
    <name evidence="2" type="ORF">A2W57_02460</name>
</gene>
<evidence type="ECO:0000256" key="1">
    <source>
        <dbReference type="SAM" id="Coils"/>
    </source>
</evidence>
<evidence type="ECO:0000313" key="2">
    <source>
        <dbReference type="EMBL" id="OGF74347.1"/>
    </source>
</evidence>
<dbReference type="AlphaFoldDB" id="A0A1F5WFG0"/>